<gene>
    <name evidence="9" type="ORF">B0T15DRAFT_521865</name>
</gene>
<comment type="cofactor">
    <cofactor evidence="1 8">
        <name>heme</name>
        <dbReference type="ChEBI" id="CHEBI:30413"/>
    </cofactor>
</comment>
<evidence type="ECO:0000256" key="8">
    <source>
        <dbReference type="PIRSR" id="PIRSR602401-1"/>
    </source>
</evidence>
<dbReference type="Gene3D" id="1.10.630.10">
    <property type="entry name" value="Cytochrome P450"/>
    <property type="match status" value="1"/>
</dbReference>
<evidence type="ECO:0000256" key="4">
    <source>
        <dbReference type="ARBA" id="ARBA00022723"/>
    </source>
</evidence>
<dbReference type="SUPFAM" id="SSF48264">
    <property type="entry name" value="Cytochrome P450"/>
    <property type="match status" value="1"/>
</dbReference>
<keyword evidence="10" id="KW-1185">Reference proteome</keyword>
<dbReference type="InterPro" id="IPR002401">
    <property type="entry name" value="Cyt_P450_E_grp-I"/>
</dbReference>
<proteinExistence type="inferred from homology"/>
<dbReference type="PANTHER" id="PTHR24305:SF230">
    <property type="entry name" value="P450, PUTATIVE (EUROFUNG)-RELATED"/>
    <property type="match status" value="1"/>
</dbReference>
<keyword evidence="5" id="KW-0560">Oxidoreductase</keyword>
<dbReference type="InterPro" id="IPR036396">
    <property type="entry name" value="Cyt_P450_sf"/>
</dbReference>
<dbReference type="GeneID" id="87887411"/>
<dbReference type="GO" id="GO:0020037">
    <property type="term" value="F:heme binding"/>
    <property type="evidence" value="ECO:0007669"/>
    <property type="project" value="InterPro"/>
</dbReference>
<feature type="binding site" description="axial binding residue" evidence="8">
    <location>
        <position position="435"/>
    </location>
    <ligand>
        <name>heme</name>
        <dbReference type="ChEBI" id="CHEBI:30413"/>
    </ligand>
    <ligandPart>
        <name>Fe</name>
        <dbReference type="ChEBI" id="CHEBI:18248"/>
    </ligandPart>
</feature>
<dbReference type="PRINTS" id="PR00463">
    <property type="entry name" value="EP450I"/>
</dbReference>
<name>A0AAJ0H4R6_9PEZI</name>
<dbReference type="Pfam" id="PF00067">
    <property type="entry name" value="p450"/>
    <property type="match status" value="1"/>
</dbReference>
<dbReference type="GO" id="GO:0004497">
    <property type="term" value="F:monooxygenase activity"/>
    <property type="evidence" value="ECO:0007669"/>
    <property type="project" value="UniProtKB-KW"/>
</dbReference>
<accession>A0AAJ0H4R6</accession>
<comment type="caution">
    <text evidence="9">The sequence shown here is derived from an EMBL/GenBank/DDBJ whole genome shotgun (WGS) entry which is preliminary data.</text>
</comment>
<evidence type="ECO:0000256" key="3">
    <source>
        <dbReference type="ARBA" id="ARBA00022617"/>
    </source>
</evidence>
<evidence type="ECO:0000256" key="2">
    <source>
        <dbReference type="ARBA" id="ARBA00010617"/>
    </source>
</evidence>
<evidence type="ECO:0000256" key="5">
    <source>
        <dbReference type="ARBA" id="ARBA00023002"/>
    </source>
</evidence>
<dbReference type="PRINTS" id="PR00385">
    <property type="entry name" value="P450"/>
</dbReference>
<dbReference type="EMBL" id="JAUDZG010000001">
    <property type="protein sequence ID" value="KAK3311564.1"/>
    <property type="molecule type" value="Genomic_DNA"/>
</dbReference>
<evidence type="ECO:0000313" key="10">
    <source>
        <dbReference type="Proteomes" id="UP001273166"/>
    </source>
</evidence>
<keyword evidence="3 8" id="KW-0349">Heme</keyword>
<reference evidence="9" key="1">
    <citation type="journal article" date="2023" name="Mol. Phylogenet. Evol.">
        <title>Genome-scale phylogeny and comparative genomics of the fungal order Sordariales.</title>
        <authorList>
            <person name="Hensen N."/>
            <person name="Bonometti L."/>
            <person name="Westerberg I."/>
            <person name="Brannstrom I.O."/>
            <person name="Guillou S."/>
            <person name="Cros-Aarteil S."/>
            <person name="Calhoun S."/>
            <person name="Haridas S."/>
            <person name="Kuo A."/>
            <person name="Mondo S."/>
            <person name="Pangilinan J."/>
            <person name="Riley R."/>
            <person name="LaButti K."/>
            <person name="Andreopoulos B."/>
            <person name="Lipzen A."/>
            <person name="Chen C."/>
            <person name="Yan M."/>
            <person name="Daum C."/>
            <person name="Ng V."/>
            <person name="Clum A."/>
            <person name="Steindorff A."/>
            <person name="Ohm R.A."/>
            <person name="Martin F."/>
            <person name="Silar P."/>
            <person name="Natvig D.O."/>
            <person name="Lalanne C."/>
            <person name="Gautier V."/>
            <person name="Ament-Velasquez S.L."/>
            <person name="Kruys A."/>
            <person name="Hutchinson M.I."/>
            <person name="Powell A.J."/>
            <person name="Barry K."/>
            <person name="Miller A.N."/>
            <person name="Grigoriev I.V."/>
            <person name="Debuchy R."/>
            <person name="Gladieux P."/>
            <person name="Hiltunen Thoren M."/>
            <person name="Johannesson H."/>
        </authorList>
    </citation>
    <scope>NUCLEOTIDE SEQUENCE</scope>
    <source>
        <strain evidence="9">CBS 333.67</strain>
    </source>
</reference>
<protein>
    <submittedName>
        <fullName evidence="9">Cytochrome P450</fullName>
    </submittedName>
</protein>
<sequence>MERLLIAVLALPLLVACRIFYNLFFHPLRSYPGPWYTRGSIVWYLYHSAKGDHTFALHDLHLKYGPVVRIAPDELSFIGPQAWKDIYGHRAHGEPEYPKDPSHYFQDDPAHPHIVGAPRDHHSRLRRLLSNAFSDKALREQEHVLSGYAISLVEALRTKCSEPVDLSKWFNFTAFDMIGHLAFAESFNCISSSKYHPWVSMVYSMAPFANWTRMLGRLVSPGSVRSLLWLVPKGVMHEYYTSRQLTKERLLRRKDRRPEYTDFMTHMLKAEEQGAIDFADLESNAPILVFAGSETTATALSGVVYYVLRHPRVYDRLVREIRSAFRHQGEISLSRVNELRYLLAVLDETMRLYPPSVSNNPRVLPPQGATICGQHIPGNTKVGIPNYACFRSPDNFVNPDEFVPERFLDDYDEDSTYAGDKRDALQPFMVGPRNCIGRNLAYIEMRLILTHLLLEFDLELAPDMVGWEKQKIFAAWLKKPLMVHLRPAGGA</sequence>
<dbReference type="PANTHER" id="PTHR24305">
    <property type="entry name" value="CYTOCHROME P450"/>
    <property type="match status" value="1"/>
</dbReference>
<dbReference type="RefSeq" id="XP_062727344.1">
    <property type="nucleotide sequence ID" value="XM_062868582.1"/>
</dbReference>
<dbReference type="InterPro" id="IPR001128">
    <property type="entry name" value="Cyt_P450"/>
</dbReference>
<evidence type="ECO:0000256" key="7">
    <source>
        <dbReference type="ARBA" id="ARBA00023033"/>
    </source>
</evidence>
<keyword evidence="6 8" id="KW-0408">Iron</keyword>
<keyword evidence="7" id="KW-0503">Monooxygenase</keyword>
<dbReference type="PROSITE" id="PS51257">
    <property type="entry name" value="PROKAR_LIPOPROTEIN"/>
    <property type="match status" value="1"/>
</dbReference>
<evidence type="ECO:0000313" key="9">
    <source>
        <dbReference type="EMBL" id="KAK3311564.1"/>
    </source>
</evidence>
<reference evidence="9" key="2">
    <citation type="submission" date="2023-06" db="EMBL/GenBank/DDBJ databases">
        <authorList>
            <consortium name="Lawrence Berkeley National Laboratory"/>
            <person name="Mondo S.J."/>
            <person name="Hensen N."/>
            <person name="Bonometti L."/>
            <person name="Westerberg I."/>
            <person name="Brannstrom I.O."/>
            <person name="Guillou S."/>
            <person name="Cros-Aarteil S."/>
            <person name="Calhoun S."/>
            <person name="Haridas S."/>
            <person name="Kuo A."/>
            <person name="Pangilinan J."/>
            <person name="Riley R."/>
            <person name="Labutti K."/>
            <person name="Andreopoulos B."/>
            <person name="Lipzen A."/>
            <person name="Chen C."/>
            <person name="Yanf M."/>
            <person name="Daum C."/>
            <person name="Ng V."/>
            <person name="Clum A."/>
            <person name="Steindorff A."/>
            <person name="Ohm R."/>
            <person name="Martin F."/>
            <person name="Silar P."/>
            <person name="Natvig D."/>
            <person name="Lalanne C."/>
            <person name="Gautier V."/>
            <person name="Ament-Velasquez S.L."/>
            <person name="Kruys A."/>
            <person name="Hutchinson M.I."/>
            <person name="Powell A.J."/>
            <person name="Barry K."/>
            <person name="Miller A.N."/>
            <person name="Grigoriev I.V."/>
            <person name="Debuchy R."/>
            <person name="Gladieux P."/>
            <person name="Thoren M.H."/>
            <person name="Johannesson H."/>
        </authorList>
    </citation>
    <scope>NUCLEOTIDE SEQUENCE</scope>
    <source>
        <strain evidence="9">CBS 333.67</strain>
    </source>
</reference>
<dbReference type="CDD" id="cd11058">
    <property type="entry name" value="CYP60B-like"/>
    <property type="match status" value="1"/>
</dbReference>
<dbReference type="GO" id="GO:0016705">
    <property type="term" value="F:oxidoreductase activity, acting on paired donors, with incorporation or reduction of molecular oxygen"/>
    <property type="evidence" value="ECO:0007669"/>
    <property type="project" value="InterPro"/>
</dbReference>
<dbReference type="Proteomes" id="UP001273166">
    <property type="component" value="Unassembled WGS sequence"/>
</dbReference>
<dbReference type="GO" id="GO:0005506">
    <property type="term" value="F:iron ion binding"/>
    <property type="evidence" value="ECO:0007669"/>
    <property type="project" value="InterPro"/>
</dbReference>
<evidence type="ECO:0000256" key="6">
    <source>
        <dbReference type="ARBA" id="ARBA00023004"/>
    </source>
</evidence>
<organism evidence="9 10">
    <name type="scientific">Chaetomium strumarium</name>
    <dbReference type="NCBI Taxonomy" id="1170767"/>
    <lineage>
        <taxon>Eukaryota</taxon>
        <taxon>Fungi</taxon>
        <taxon>Dikarya</taxon>
        <taxon>Ascomycota</taxon>
        <taxon>Pezizomycotina</taxon>
        <taxon>Sordariomycetes</taxon>
        <taxon>Sordariomycetidae</taxon>
        <taxon>Sordariales</taxon>
        <taxon>Chaetomiaceae</taxon>
        <taxon>Chaetomium</taxon>
    </lineage>
</organism>
<keyword evidence="4 8" id="KW-0479">Metal-binding</keyword>
<evidence type="ECO:0000256" key="1">
    <source>
        <dbReference type="ARBA" id="ARBA00001971"/>
    </source>
</evidence>
<dbReference type="AlphaFoldDB" id="A0AAJ0H4R6"/>
<comment type="similarity">
    <text evidence="2">Belongs to the cytochrome P450 family.</text>
</comment>
<dbReference type="InterPro" id="IPR050121">
    <property type="entry name" value="Cytochrome_P450_monoxygenase"/>
</dbReference>